<organism evidence="1 2">
    <name type="scientific">Symbiodinium necroappetens</name>
    <dbReference type="NCBI Taxonomy" id="1628268"/>
    <lineage>
        <taxon>Eukaryota</taxon>
        <taxon>Sar</taxon>
        <taxon>Alveolata</taxon>
        <taxon>Dinophyceae</taxon>
        <taxon>Suessiales</taxon>
        <taxon>Symbiodiniaceae</taxon>
        <taxon>Symbiodinium</taxon>
    </lineage>
</organism>
<evidence type="ECO:0000313" key="2">
    <source>
        <dbReference type="Proteomes" id="UP000601435"/>
    </source>
</evidence>
<protein>
    <submittedName>
        <fullName evidence="1">MtcA2 protein</fullName>
    </submittedName>
</protein>
<sequence length="189" mass="21555">MLPLGFFEPRTHASDGRWPLSEALIILQSVVQQEQQHRDLETEGSEACIALRSFGLIGMFAAEDVVPGYQHGMRISKYEFEQLLVEPQTLGAISRELPRKLYTQNYIVRRTKKIAQVVDAVGVDVVILCDMLEIIYEDAQRKGQMGMQFEEMVELVLSMRGSNPATVKDVKEVVRINKILLYDLERKLT</sequence>
<accession>A0A812QW04</accession>
<dbReference type="AlphaFoldDB" id="A0A812QW04"/>
<dbReference type="EMBL" id="CAJNJA010017709">
    <property type="protein sequence ID" value="CAE7406333.1"/>
    <property type="molecule type" value="Genomic_DNA"/>
</dbReference>
<proteinExistence type="predicted"/>
<name>A0A812QW04_9DINO</name>
<reference evidence="1" key="1">
    <citation type="submission" date="2021-02" db="EMBL/GenBank/DDBJ databases">
        <authorList>
            <person name="Dougan E. K."/>
            <person name="Rhodes N."/>
            <person name="Thang M."/>
            <person name="Chan C."/>
        </authorList>
    </citation>
    <scope>NUCLEOTIDE SEQUENCE</scope>
</reference>
<feature type="non-terminal residue" evidence="1">
    <location>
        <position position="1"/>
    </location>
</feature>
<evidence type="ECO:0000313" key="1">
    <source>
        <dbReference type="EMBL" id="CAE7406333.1"/>
    </source>
</evidence>
<comment type="caution">
    <text evidence="1">The sequence shown here is derived from an EMBL/GenBank/DDBJ whole genome shotgun (WGS) entry which is preliminary data.</text>
</comment>
<gene>
    <name evidence="1" type="primary">mtcA2</name>
    <name evidence="1" type="ORF">SNEC2469_LOCUS11152</name>
</gene>
<dbReference type="Proteomes" id="UP000601435">
    <property type="component" value="Unassembled WGS sequence"/>
</dbReference>
<keyword evidence="2" id="KW-1185">Reference proteome</keyword>